<dbReference type="GO" id="GO:0006749">
    <property type="term" value="P:glutathione metabolic process"/>
    <property type="evidence" value="ECO:0007669"/>
    <property type="project" value="TreeGrafter"/>
</dbReference>
<dbReference type="SUPFAM" id="SSF47616">
    <property type="entry name" value="GST C-terminal domain-like"/>
    <property type="match status" value="1"/>
</dbReference>
<proteinExistence type="inferred from homology"/>
<feature type="domain" description="GST N-terminal" evidence="7">
    <location>
        <begin position="260"/>
        <end position="345"/>
    </location>
</feature>
<dbReference type="CDD" id="cd03192">
    <property type="entry name" value="GST_C_Sigma_like"/>
    <property type="match status" value="1"/>
</dbReference>
<comment type="caution">
    <text evidence="9">The sequence shown here is derived from an EMBL/GenBank/DDBJ whole genome shotgun (WGS) entry which is preliminary data.</text>
</comment>
<dbReference type="Gene3D" id="3.40.30.10">
    <property type="entry name" value="Glutaredoxin"/>
    <property type="match status" value="1"/>
</dbReference>
<comment type="function">
    <text evidence="1">Conjugation of reduced glutathione to a wide number of exogenous and endogenous hydrophobic electrophiles.</text>
</comment>
<dbReference type="InterPro" id="IPR036249">
    <property type="entry name" value="Thioredoxin-like_sf"/>
</dbReference>
<name>A0A813DZ38_POLGL</name>
<reference evidence="9" key="1">
    <citation type="submission" date="2021-02" db="EMBL/GenBank/DDBJ databases">
        <authorList>
            <person name="Dougan E. K."/>
            <person name="Rhodes N."/>
            <person name="Thang M."/>
            <person name="Chan C."/>
        </authorList>
    </citation>
    <scope>NUCLEOTIDE SEQUENCE</scope>
</reference>
<dbReference type="SFLD" id="SFLDS00019">
    <property type="entry name" value="Glutathione_Transferase_(cytos"/>
    <property type="match status" value="1"/>
</dbReference>
<dbReference type="Pfam" id="PF04266">
    <property type="entry name" value="ASCH"/>
    <property type="match status" value="1"/>
</dbReference>
<evidence type="ECO:0000256" key="3">
    <source>
        <dbReference type="ARBA" id="ARBA00012452"/>
    </source>
</evidence>
<evidence type="ECO:0000259" key="7">
    <source>
        <dbReference type="PROSITE" id="PS50404"/>
    </source>
</evidence>
<dbReference type="EMBL" id="CAJNNV010005862">
    <property type="protein sequence ID" value="CAE8592752.1"/>
    <property type="molecule type" value="Genomic_DNA"/>
</dbReference>
<feature type="region of interest" description="Disordered" evidence="6">
    <location>
        <begin position="1"/>
        <end position="27"/>
    </location>
</feature>
<dbReference type="PANTHER" id="PTHR11571">
    <property type="entry name" value="GLUTATHIONE S-TRANSFERASE"/>
    <property type="match status" value="1"/>
</dbReference>
<protein>
    <recommendedName>
        <fullName evidence="3">glutathione transferase</fullName>
        <ecNumber evidence="3">2.5.1.18</ecNumber>
    </recommendedName>
</protein>
<feature type="non-terminal residue" evidence="9">
    <location>
        <position position="1"/>
    </location>
</feature>
<dbReference type="InterPro" id="IPR004046">
    <property type="entry name" value="GST_C"/>
</dbReference>
<dbReference type="PROSITE" id="PS50404">
    <property type="entry name" value="GST_NTER"/>
    <property type="match status" value="1"/>
</dbReference>
<dbReference type="InterPro" id="IPR010987">
    <property type="entry name" value="Glutathione-S-Trfase_C-like"/>
</dbReference>
<keyword evidence="10" id="KW-1185">Reference proteome</keyword>
<dbReference type="Proteomes" id="UP000654075">
    <property type="component" value="Unassembled WGS sequence"/>
</dbReference>
<dbReference type="InterPro" id="IPR004045">
    <property type="entry name" value="Glutathione_S-Trfase_N"/>
</dbReference>
<feature type="compositionally biased region" description="Polar residues" evidence="6">
    <location>
        <begin position="1"/>
        <end position="16"/>
    </location>
</feature>
<dbReference type="AlphaFoldDB" id="A0A813DZ38"/>
<evidence type="ECO:0000313" key="9">
    <source>
        <dbReference type="EMBL" id="CAE8592752.1"/>
    </source>
</evidence>
<dbReference type="InterPro" id="IPR015947">
    <property type="entry name" value="PUA-like_sf"/>
</dbReference>
<evidence type="ECO:0000256" key="4">
    <source>
        <dbReference type="ARBA" id="ARBA00022679"/>
    </source>
</evidence>
<dbReference type="PANTHER" id="PTHR11571:SF222">
    <property type="entry name" value="GLUTATHIONE TRANSFERASE"/>
    <property type="match status" value="1"/>
</dbReference>
<dbReference type="Pfam" id="PF02798">
    <property type="entry name" value="GST_N"/>
    <property type="match status" value="1"/>
</dbReference>
<gene>
    <name evidence="9" type="ORF">PGLA1383_LOCUS11384</name>
</gene>
<dbReference type="EC" id="2.5.1.18" evidence="3"/>
<dbReference type="InterPro" id="IPR036282">
    <property type="entry name" value="Glutathione-S-Trfase_C_sf"/>
</dbReference>
<dbReference type="Gene3D" id="2.30.130.30">
    <property type="entry name" value="Hypothetical protein"/>
    <property type="match status" value="1"/>
</dbReference>
<evidence type="ECO:0000313" key="10">
    <source>
        <dbReference type="Proteomes" id="UP000654075"/>
    </source>
</evidence>
<accession>A0A813DZ38</accession>
<sequence>KRSRTPSGNPEETPSWRSAPMPEGRRLKRKLKKEPGGLHASALTIQPEWLSLILAGKKTWEIRKQQCLHRGDVALMASGTSQIWGMVEIVSSSRTSWEDLLASRELHRVPEEKLAAYCSQETGGMVWALQNPRILEQPLACARKGSSINWVKIDDPTMELLNESILRVPDLECRKTAQTLCRQMRQVAEERLRTVRTEYHKARYAANVKEQSISDTIMQVSGWLIFAPAGPCQVLGLLVLELLERRGAGEGKCGCKAMDGTPTLGYWKIRGLAAPLRMMFYYKGQKFNLKAYGEDAKDKWFGEDKPKLCEKNAMMNLPYLIDGETVVTQSNSCLLYLGKKLKIDVEECFIHNHQALDQITELRNDLMKVVYGGTKEELPADMAKHMQGPAAGHLGKLEGFCKGPFLCGGQVQSADFHMFEMLDQHTVMCSELKSDFDFKKYPKLLALHKAMKEHPALSKYFAADCYTKYAFNNVMYTRFVGPGFEGAFGPTTEKLVEF</sequence>
<dbReference type="PROSITE" id="PS50405">
    <property type="entry name" value="GST_CTER"/>
    <property type="match status" value="1"/>
</dbReference>
<evidence type="ECO:0000256" key="5">
    <source>
        <dbReference type="ARBA" id="ARBA00047960"/>
    </source>
</evidence>
<dbReference type="SUPFAM" id="SSF52833">
    <property type="entry name" value="Thioredoxin-like"/>
    <property type="match status" value="1"/>
</dbReference>
<evidence type="ECO:0000256" key="6">
    <source>
        <dbReference type="SAM" id="MobiDB-lite"/>
    </source>
</evidence>
<comment type="catalytic activity">
    <reaction evidence="5">
        <text>RX + glutathione = an S-substituted glutathione + a halide anion + H(+)</text>
        <dbReference type="Rhea" id="RHEA:16437"/>
        <dbReference type="ChEBI" id="CHEBI:15378"/>
        <dbReference type="ChEBI" id="CHEBI:16042"/>
        <dbReference type="ChEBI" id="CHEBI:17792"/>
        <dbReference type="ChEBI" id="CHEBI:57925"/>
        <dbReference type="ChEBI" id="CHEBI:90779"/>
        <dbReference type="EC" id="2.5.1.18"/>
    </reaction>
</comment>
<dbReference type="Gene3D" id="1.20.1050.10">
    <property type="match status" value="1"/>
</dbReference>
<evidence type="ECO:0000256" key="2">
    <source>
        <dbReference type="ARBA" id="ARBA00005861"/>
    </source>
</evidence>
<feature type="domain" description="GST C-terminal" evidence="8">
    <location>
        <begin position="345"/>
        <end position="479"/>
    </location>
</feature>
<evidence type="ECO:0000259" key="8">
    <source>
        <dbReference type="PROSITE" id="PS50405"/>
    </source>
</evidence>
<dbReference type="Pfam" id="PF14497">
    <property type="entry name" value="GST_C_3"/>
    <property type="match status" value="1"/>
</dbReference>
<keyword evidence="4" id="KW-0808">Transferase</keyword>
<dbReference type="OrthoDB" id="422574at2759"/>
<dbReference type="GO" id="GO:0004364">
    <property type="term" value="F:glutathione transferase activity"/>
    <property type="evidence" value="ECO:0007669"/>
    <property type="project" value="UniProtKB-EC"/>
</dbReference>
<comment type="similarity">
    <text evidence="2">Belongs to the GST superfamily. Mu family.</text>
</comment>
<evidence type="ECO:0000256" key="1">
    <source>
        <dbReference type="ARBA" id="ARBA00003701"/>
    </source>
</evidence>
<organism evidence="9 10">
    <name type="scientific">Polarella glacialis</name>
    <name type="common">Dinoflagellate</name>
    <dbReference type="NCBI Taxonomy" id="89957"/>
    <lineage>
        <taxon>Eukaryota</taxon>
        <taxon>Sar</taxon>
        <taxon>Alveolata</taxon>
        <taxon>Dinophyceae</taxon>
        <taxon>Suessiales</taxon>
        <taxon>Suessiaceae</taxon>
        <taxon>Polarella</taxon>
    </lineage>
</organism>
<dbReference type="InterPro" id="IPR050213">
    <property type="entry name" value="GST_superfamily"/>
</dbReference>
<dbReference type="InterPro" id="IPR040079">
    <property type="entry name" value="Glutathione_S-Trfase"/>
</dbReference>
<dbReference type="InterPro" id="IPR007374">
    <property type="entry name" value="ASCH_domain"/>
</dbReference>
<dbReference type="SUPFAM" id="SSF88697">
    <property type="entry name" value="PUA domain-like"/>
    <property type="match status" value="1"/>
</dbReference>